<evidence type="ECO:0000256" key="4">
    <source>
        <dbReference type="PIRSR" id="PIRSR006278-1"/>
    </source>
</evidence>
<dbReference type="InterPro" id="IPR027278">
    <property type="entry name" value="ACCD_DCysDesulf"/>
</dbReference>
<keyword evidence="8" id="KW-1185">Reference proteome</keyword>
<accession>A0A917MZB4</accession>
<dbReference type="AlphaFoldDB" id="A0A917MZB4"/>
<name>A0A917MZB4_9BACT</name>
<feature type="domain" description="Tryptophan synthase beta chain-like PALP" evidence="6">
    <location>
        <begin position="3"/>
        <end position="253"/>
    </location>
</feature>
<comment type="similarity">
    <text evidence="2">Belongs to the ACC deaminase/D-cysteine desulfhydrase family.</text>
</comment>
<feature type="active site" description="Nucleophile" evidence="4">
    <location>
        <position position="41"/>
    </location>
</feature>
<feature type="modified residue" description="N6-(pyridoxal phosphate)lysine" evidence="5">
    <location>
        <position position="14"/>
    </location>
</feature>
<protein>
    <submittedName>
        <fullName evidence="7">1-aminocyclopropane-1-carboxylate deaminase</fullName>
    </submittedName>
</protein>
<comment type="cofactor">
    <cofactor evidence="1">
        <name>pyridoxal 5'-phosphate</name>
        <dbReference type="ChEBI" id="CHEBI:597326"/>
    </cofactor>
</comment>
<dbReference type="PANTHER" id="PTHR43780">
    <property type="entry name" value="1-AMINOCYCLOPROPANE-1-CARBOXYLATE DEAMINASE-RELATED"/>
    <property type="match status" value="1"/>
</dbReference>
<evidence type="ECO:0000259" key="6">
    <source>
        <dbReference type="Pfam" id="PF00291"/>
    </source>
</evidence>
<dbReference type="PANTHER" id="PTHR43780:SF2">
    <property type="entry name" value="1-AMINOCYCLOPROPANE-1-CARBOXYLATE DEAMINASE-RELATED"/>
    <property type="match status" value="1"/>
</dbReference>
<dbReference type="PIRSF" id="PIRSF006278">
    <property type="entry name" value="ACCD_DCysDesulf"/>
    <property type="match status" value="1"/>
</dbReference>
<gene>
    <name evidence="7" type="primary">dcyD</name>
    <name evidence="7" type="ORF">GCM10011379_57340</name>
</gene>
<comment type="caution">
    <text evidence="7">The sequence shown here is derived from an EMBL/GenBank/DDBJ whole genome shotgun (WGS) entry which is preliminary data.</text>
</comment>
<dbReference type="Proteomes" id="UP000627292">
    <property type="component" value="Unassembled WGS sequence"/>
</dbReference>
<evidence type="ECO:0000256" key="5">
    <source>
        <dbReference type="PIRSR" id="PIRSR006278-2"/>
    </source>
</evidence>
<reference evidence="7" key="2">
    <citation type="submission" date="2020-09" db="EMBL/GenBank/DDBJ databases">
        <authorList>
            <person name="Sun Q."/>
            <person name="Zhou Y."/>
        </authorList>
    </citation>
    <scope>NUCLEOTIDE SEQUENCE</scope>
    <source>
        <strain evidence="7">CGMCC 1.15290</strain>
    </source>
</reference>
<dbReference type="EMBL" id="BMIB01000008">
    <property type="protein sequence ID" value="GGH82845.1"/>
    <property type="molecule type" value="Genomic_DNA"/>
</dbReference>
<dbReference type="GO" id="GO:0019148">
    <property type="term" value="F:D-cysteine desulfhydrase activity"/>
    <property type="evidence" value="ECO:0007669"/>
    <property type="project" value="TreeGrafter"/>
</dbReference>
<sequence>MRLDKLHPVISGNKWFKLQYYLQQATQYSARKIATFGGAYSNHIVATAFACYLRQIPCAGFIRGEAAQTLSHTLLQAKAYGMELHFVSREAYKNKVAIQESNPDYYWVNEGGYGLPGAQGAATIPDLVPDIENYTHIIAAVGTGTMLAGLCKAAPPHQQIIGISAMKNNTALQQQVQALLDTPDNRFTILHDYHFGGYGKHPATLISYIQQCWQQYQLPLDIVYTGKAFFATEHLIKTHTIPQGSNVLFIHSGGLQGNLSLPAGTLPFS</sequence>
<dbReference type="Gene3D" id="3.40.50.1100">
    <property type="match status" value="2"/>
</dbReference>
<dbReference type="InterPro" id="IPR036052">
    <property type="entry name" value="TrpB-like_PALP_sf"/>
</dbReference>
<reference evidence="7" key="1">
    <citation type="journal article" date="2014" name="Int. J. Syst. Evol. Microbiol.">
        <title>Complete genome sequence of Corynebacterium casei LMG S-19264T (=DSM 44701T), isolated from a smear-ripened cheese.</title>
        <authorList>
            <consortium name="US DOE Joint Genome Institute (JGI-PGF)"/>
            <person name="Walter F."/>
            <person name="Albersmeier A."/>
            <person name="Kalinowski J."/>
            <person name="Ruckert C."/>
        </authorList>
    </citation>
    <scope>NUCLEOTIDE SEQUENCE</scope>
    <source>
        <strain evidence="7">CGMCC 1.15290</strain>
    </source>
</reference>
<evidence type="ECO:0000256" key="3">
    <source>
        <dbReference type="ARBA" id="ARBA00022898"/>
    </source>
</evidence>
<dbReference type="SUPFAM" id="SSF53686">
    <property type="entry name" value="Tryptophan synthase beta subunit-like PLP-dependent enzymes"/>
    <property type="match status" value="1"/>
</dbReference>
<evidence type="ECO:0000313" key="8">
    <source>
        <dbReference type="Proteomes" id="UP000627292"/>
    </source>
</evidence>
<dbReference type="Pfam" id="PF00291">
    <property type="entry name" value="PALP"/>
    <property type="match status" value="1"/>
</dbReference>
<keyword evidence="3 5" id="KW-0663">Pyridoxal phosphate</keyword>
<organism evidence="7 8">
    <name type="scientific">Filimonas zeae</name>
    <dbReference type="NCBI Taxonomy" id="1737353"/>
    <lineage>
        <taxon>Bacteria</taxon>
        <taxon>Pseudomonadati</taxon>
        <taxon>Bacteroidota</taxon>
        <taxon>Chitinophagia</taxon>
        <taxon>Chitinophagales</taxon>
        <taxon>Chitinophagaceae</taxon>
        <taxon>Filimonas</taxon>
    </lineage>
</organism>
<proteinExistence type="inferred from homology"/>
<evidence type="ECO:0000256" key="2">
    <source>
        <dbReference type="ARBA" id="ARBA00008639"/>
    </source>
</evidence>
<dbReference type="InterPro" id="IPR001926">
    <property type="entry name" value="TrpB-like_PALP"/>
</dbReference>
<evidence type="ECO:0000313" key="7">
    <source>
        <dbReference type="EMBL" id="GGH82845.1"/>
    </source>
</evidence>
<evidence type="ECO:0000256" key="1">
    <source>
        <dbReference type="ARBA" id="ARBA00001933"/>
    </source>
</evidence>